<sequence>MELQRYWSIVQRRIWLIALVIVVVCGVAGLYASRMTKPEYQATVQLMVNSNDTSGKPQTEPNSEAISSSILLIKTYKQIMTTPRILNKVVEQYPDLHTTAGELGAKLSVASASETQLMSVTVTDSSYVRAAKLANAVSATFQTEIRALMKLDNVSVLNWADPAEKHGSISSSPTKIVAIAFILSLMIGVGLAFLLDRMDDSVKTDRDVARLGLSLLADVPRMRRRDLGDRVDLQKPTSAPGRKSHVTLDA</sequence>
<feature type="transmembrane region" description="Helical" evidence="7">
    <location>
        <begin position="14"/>
        <end position="32"/>
    </location>
</feature>
<dbReference type="Proteomes" id="UP000564644">
    <property type="component" value="Unassembled WGS sequence"/>
</dbReference>
<dbReference type="PANTHER" id="PTHR32309">
    <property type="entry name" value="TYROSINE-PROTEIN KINASE"/>
    <property type="match status" value="1"/>
</dbReference>
<evidence type="ECO:0000256" key="4">
    <source>
        <dbReference type="ARBA" id="ARBA00022692"/>
    </source>
</evidence>
<evidence type="ECO:0000256" key="2">
    <source>
        <dbReference type="ARBA" id="ARBA00006683"/>
    </source>
</evidence>
<keyword evidence="3" id="KW-1003">Cell membrane</keyword>
<comment type="caution">
    <text evidence="9">The sequence shown here is derived from an EMBL/GenBank/DDBJ whole genome shotgun (WGS) entry which is preliminary data.</text>
</comment>
<dbReference type="AlphaFoldDB" id="A0A7X0SW88"/>
<comment type="similarity">
    <text evidence="2">Belongs to the CpsC/CapA family.</text>
</comment>
<evidence type="ECO:0000313" key="10">
    <source>
        <dbReference type="Proteomes" id="UP000564644"/>
    </source>
</evidence>
<keyword evidence="10" id="KW-1185">Reference proteome</keyword>
<evidence type="ECO:0000256" key="3">
    <source>
        <dbReference type="ARBA" id="ARBA00022475"/>
    </source>
</evidence>
<keyword evidence="5 7" id="KW-1133">Transmembrane helix</keyword>
<evidence type="ECO:0000259" key="8">
    <source>
        <dbReference type="Pfam" id="PF02706"/>
    </source>
</evidence>
<evidence type="ECO:0000256" key="5">
    <source>
        <dbReference type="ARBA" id="ARBA00022989"/>
    </source>
</evidence>
<evidence type="ECO:0000256" key="7">
    <source>
        <dbReference type="SAM" id="Phobius"/>
    </source>
</evidence>
<accession>A0A7X0SW88</accession>
<gene>
    <name evidence="9" type="ORF">H7C18_29770</name>
</gene>
<dbReference type="GO" id="GO:0005886">
    <property type="term" value="C:plasma membrane"/>
    <property type="evidence" value="ECO:0007669"/>
    <property type="project" value="UniProtKB-SubCell"/>
</dbReference>
<protein>
    <submittedName>
        <fullName evidence="9">Lipopolysaccharide biosynthesis protein</fullName>
    </submittedName>
</protein>
<dbReference type="InterPro" id="IPR003856">
    <property type="entry name" value="LPS_length_determ_N"/>
</dbReference>
<feature type="domain" description="Polysaccharide chain length determinant N-terminal" evidence="8">
    <location>
        <begin position="2"/>
        <end position="92"/>
    </location>
</feature>
<comment type="subcellular location">
    <subcellularLocation>
        <location evidence="1">Cell membrane</location>
        <topology evidence="1">Multi-pass membrane protein</topology>
    </subcellularLocation>
</comment>
<proteinExistence type="inferred from homology"/>
<keyword evidence="4 7" id="KW-0812">Transmembrane</keyword>
<name>A0A7X0SW88_9BACL</name>
<dbReference type="RefSeq" id="WP_185132763.1">
    <property type="nucleotide sequence ID" value="NZ_JACJVO010000042.1"/>
</dbReference>
<dbReference type="PANTHER" id="PTHR32309:SF31">
    <property type="entry name" value="CAPSULAR EXOPOLYSACCHARIDE FAMILY"/>
    <property type="match status" value="1"/>
</dbReference>
<evidence type="ECO:0000256" key="6">
    <source>
        <dbReference type="ARBA" id="ARBA00023136"/>
    </source>
</evidence>
<dbReference type="EMBL" id="JACJVO010000042">
    <property type="protein sequence ID" value="MBB6735108.1"/>
    <property type="molecule type" value="Genomic_DNA"/>
</dbReference>
<evidence type="ECO:0000256" key="1">
    <source>
        <dbReference type="ARBA" id="ARBA00004651"/>
    </source>
</evidence>
<reference evidence="9 10" key="1">
    <citation type="submission" date="2020-08" db="EMBL/GenBank/DDBJ databases">
        <title>Cohnella phylogeny.</title>
        <authorList>
            <person name="Dunlap C."/>
        </authorList>
    </citation>
    <scope>NUCLEOTIDE SEQUENCE [LARGE SCALE GENOMIC DNA]</scope>
    <source>
        <strain evidence="9 10">CBP 2801</strain>
    </source>
</reference>
<dbReference type="InterPro" id="IPR050445">
    <property type="entry name" value="Bact_polysacc_biosynth/exp"/>
</dbReference>
<dbReference type="Pfam" id="PF02706">
    <property type="entry name" value="Wzz"/>
    <property type="match status" value="1"/>
</dbReference>
<evidence type="ECO:0000313" key="9">
    <source>
        <dbReference type="EMBL" id="MBB6735108.1"/>
    </source>
</evidence>
<keyword evidence="6 7" id="KW-0472">Membrane</keyword>
<feature type="transmembrane region" description="Helical" evidence="7">
    <location>
        <begin position="176"/>
        <end position="195"/>
    </location>
</feature>
<organism evidence="9 10">
    <name type="scientific">Cohnella zeiphila</name>
    <dbReference type="NCBI Taxonomy" id="2761120"/>
    <lineage>
        <taxon>Bacteria</taxon>
        <taxon>Bacillati</taxon>
        <taxon>Bacillota</taxon>
        <taxon>Bacilli</taxon>
        <taxon>Bacillales</taxon>
        <taxon>Paenibacillaceae</taxon>
        <taxon>Cohnella</taxon>
    </lineage>
</organism>